<feature type="compositionally biased region" description="Basic and acidic residues" evidence="1">
    <location>
        <begin position="1"/>
        <end position="42"/>
    </location>
</feature>
<evidence type="ECO:0000256" key="1">
    <source>
        <dbReference type="SAM" id="MobiDB-lite"/>
    </source>
</evidence>
<name>A0AAP0QV24_9ROSI</name>
<gene>
    <name evidence="2" type="ORF">WN944_008263</name>
</gene>
<protein>
    <submittedName>
        <fullName evidence="2">Uncharacterized protein</fullName>
    </submittedName>
</protein>
<comment type="caution">
    <text evidence="2">The sequence shown here is derived from an EMBL/GenBank/DDBJ whole genome shotgun (WGS) entry which is preliminary data.</text>
</comment>
<dbReference type="PANTHER" id="PTHR33871:SF18">
    <property type="entry name" value="F24J8.12 PROTEIN"/>
    <property type="match status" value="1"/>
</dbReference>
<dbReference type="Proteomes" id="UP001428341">
    <property type="component" value="Unassembled WGS sequence"/>
</dbReference>
<organism evidence="2 3">
    <name type="scientific">Citrus x changshan-huyou</name>
    <dbReference type="NCBI Taxonomy" id="2935761"/>
    <lineage>
        <taxon>Eukaryota</taxon>
        <taxon>Viridiplantae</taxon>
        <taxon>Streptophyta</taxon>
        <taxon>Embryophyta</taxon>
        <taxon>Tracheophyta</taxon>
        <taxon>Spermatophyta</taxon>
        <taxon>Magnoliopsida</taxon>
        <taxon>eudicotyledons</taxon>
        <taxon>Gunneridae</taxon>
        <taxon>Pentapetalae</taxon>
        <taxon>rosids</taxon>
        <taxon>malvids</taxon>
        <taxon>Sapindales</taxon>
        <taxon>Rutaceae</taxon>
        <taxon>Aurantioideae</taxon>
        <taxon>Citrus</taxon>
    </lineage>
</organism>
<dbReference type="PANTHER" id="PTHR33871">
    <property type="entry name" value="OS05G0503100 PROTEIN-RELATED"/>
    <property type="match status" value="1"/>
</dbReference>
<dbReference type="EMBL" id="JBCGBO010000003">
    <property type="protein sequence ID" value="KAK9216256.1"/>
    <property type="molecule type" value="Genomic_DNA"/>
</dbReference>
<feature type="region of interest" description="Disordered" evidence="1">
    <location>
        <begin position="1"/>
        <end position="55"/>
    </location>
</feature>
<keyword evidence="3" id="KW-1185">Reference proteome</keyword>
<proteinExistence type="predicted"/>
<dbReference type="AlphaFoldDB" id="A0AAP0QV24"/>
<sequence>MAPKAEKKPAEKKPVGRVSSREIEQEADDHVEGDPDRREICRARKCKPTKKHSIDQEFNHHRHHDVQDKLVISQQAPRTPNILLSNRISPCPLSPPSSTSSISSFTCTTSNTSESCSSLSSSASSALSSKDRSFSNEFLWSCVKENPHIIRINSIKEASLSLATTKVQAQKLDSPIKSIAATVKQSIPPRINGSTPQKRVRSSSPTRLSRQKSFRREPERQNSPYILSSRGLRSPSPSRRFSGDSNRGFVTNTTKEICSNRMATKVHNANPVSSSLRKENFRPPSPSNNFNSAGLRLCLRNKETFTHRIGSKIDEVAVAEALASHGNSDPVPMEDIDNPLISLDCFIFL</sequence>
<reference evidence="2 3" key="1">
    <citation type="submission" date="2024-05" db="EMBL/GenBank/DDBJ databases">
        <title>Haplotype-resolved chromosome-level genome assembly of Huyou (Citrus changshanensis).</title>
        <authorList>
            <person name="Miao C."/>
            <person name="Chen W."/>
            <person name="Wu Y."/>
            <person name="Wang L."/>
            <person name="Zhao S."/>
            <person name="Grierson D."/>
            <person name="Xu C."/>
            <person name="Chen K."/>
        </authorList>
    </citation>
    <scope>NUCLEOTIDE SEQUENCE [LARGE SCALE GENOMIC DNA]</scope>
    <source>
        <strain evidence="2">01-14</strain>
        <tissue evidence="2">Leaf</tissue>
    </source>
</reference>
<accession>A0AAP0QV24</accession>
<feature type="region of interest" description="Disordered" evidence="1">
    <location>
        <begin position="184"/>
        <end position="250"/>
    </location>
</feature>
<feature type="compositionally biased region" description="Low complexity" evidence="1">
    <location>
        <begin position="227"/>
        <end position="245"/>
    </location>
</feature>
<evidence type="ECO:0000313" key="2">
    <source>
        <dbReference type="EMBL" id="KAK9216256.1"/>
    </source>
</evidence>
<feature type="compositionally biased region" description="Polar residues" evidence="1">
    <location>
        <begin position="192"/>
        <end position="208"/>
    </location>
</feature>
<evidence type="ECO:0000313" key="3">
    <source>
        <dbReference type="Proteomes" id="UP001428341"/>
    </source>
</evidence>